<proteinExistence type="inferred from homology"/>
<evidence type="ECO:0000256" key="3">
    <source>
        <dbReference type="ARBA" id="ARBA00022692"/>
    </source>
</evidence>
<comment type="similarity">
    <text evidence="8">Belongs to the SecE/SEC61-gamma family.</text>
</comment>
<dbReference type="GO" id="GO:0009306">
    <property type="term" value="P:protein secretion"/>
    <property type="evidence" value="ECO:0007669"/>
    <property type="project" value="UniProtKB-UniRule"/>
</dbReference>
<evidence type="ECO:0000313" key="9">
    <source>
        <dbReference type="EMBL" id="SQB35967.1"/>
    </source>
</evidence>
<dbReference type="GO" id="GO:0006605">
    <property type="term" value="P:protein targeting"/>
    <property type="evidence" value="ECO:0007669"/>
    <property type="project" value="UniProtKB-UniRule"/>
</dbReference>
<dbReference type="InterPro" id="IPR001901">
    <property type="entry name" value="Translocase_SecE/Sec61-g"/>
</dbReference>
<accession>A0A240B2T7</accession>
<gene>
    <name evidence="8 9" type="primary">secE</name>
    <name evidence="9" type="ORF">NCTC13028_02205</name>
</gene>
<keyword evidence="2 8" id="KW-0813">Transport</keyword>
<dbReference type="InterPro" id="IPR038379">
    <property type="entry name" value="SecE_sf"/>
</dbReference>
<evidence type="ECO:0000256" key="7">
    <source>
        <dbReference type="ARBA" id="ARBA00023136"/>
    </source>
</evidence>
<evidence type="ECO:0000256" key="6">
    <source>
        <dbReference type="ARBA" id="ARBA00023010"/>
    </source>
</evidence>
<sequence length="78" mass="8810">MDDSSKNKGKNNVTQEKKSGGIVEFFKGLRGEFKRITWAPKNEVKKSILITLTFCFIYMVAIGVIDFGFAKLTKIIYG</sequence>
<comment type="subunit">
    <text evidence="8">Component of the Sec protein translocase complex. Heterotrimer consisting of SecY, SecE and SecG subunits. The heterotrimers can form oligomers, although 1 heterotrimer is thought to be able to translocate proteins. Interacts with the ribosome. Interacts with SecDF, and other proteins may be involved. Interacts with SecA.</text>
</comment>
<dbReference type="AlphaFoldDB" id="A0A240B2T7"/>
<dbReference type="GO" id="GO:0008320">
    <property type="term" value="F:protein transmembrane transporter activity"/>
    <property type="evidence" value="ECO:0007669"/>
    <property type="project" value="UniProtKB-UniRule"/>
</dbReference>
<dbReference type="RefSeq" id="WP_095178301.1">
    <property type="nucleotide sequence ID" value="NZ_JAHLNT010000012.1"/>
</dbReference>
<keyword evidence="5 8" id="KW-1133">Transmembrane helix</keyword>
<dbReference type="Proteomes" id="UP000250223">
    <property type="component" value="Unassembled WGS sequence"/>
</dbReference>
<feature type="transmembrane region" description="Helical" evidence="8">
    <location>
        <begin position="48"/>
        <end position="69"/>
    </location>
</feature>
<evidence type="ECO:0000256" key="2">
    <source>
        <dbReference type="ARBA" id="ARBA00022448"/>
    </source>
</evidence>
<keyword evidence="7 8" id="KW-0472">Membrane</keyword>
<keyword evidence="3 8" id="KW-0812">Transmembrane</keyword>
<dbReference type="GO" id="GO:0043952">
    <property type="term" value="P:protein transport by the Sec complex"/>
    <property type="evidence" value="ECO:0007669"/>
    <property type="project" value="UniProtKB-UniRule"/>
</dbReference>
<dbReference type="EMBL" id="UAWC01000026">
    <property type="protein sequence ID" value="SQB35967.1"/>
    <property type="molecule type" value="Genomic_DNA"/>
</dbReference>
<organism evidence="9 10">
    <name type="scientific">Clostridium cochlearium</name>
    <dbReference type="NCBI Taxonomy" id="1494"/>
    <lineage>
        <taxon>Bacteria</taxon>
        <taxon>Bacillati</taxon>
        <taxon>Bacillota</taxon>
        <taxon>Clostridia</taxon>
        <taxon>Eubacteriales</taxon>
        <taxon>Clostridiaceae</taxon>
        <taxon>Clostridium</taxon>
    </lineage>
</organism>
<name>A0A240B2T7_CLOCO</name>
<dbReference type="GO" id="GO:0065002">
    <property type="term" value="P:intracellular protein transmembrane transport"/>
    <property type="evidence" value="ECO:0007669"/>
    <property type="project" value="UniProtKB-UniRule"/>
</dbReference>
<dbReference type="Gene3D" id="1.20.5.1030">
    <property type="entry name" value="Preprotein translocase secy subunit"/>
    <property type="match status" value="1"/>
</dbReference>
<evidence type="ECO:0000256" key="5">
    <source>
        <dbReference type="ARBA" id="ARBA00022989"/>
    </source>
</evidence>
<protein>
    <recommendedName>
        <fullName evidence="8">Protein translocase subunit SecE</fullName>
    </recommendedName>
</protein>
<dbReference type="GeneID" id="70578189"/>
<comment type="subcellular location">
    <subcellularLocation>
        <location evidence="8">Cell membrane</location>
        <topology evidence="8">Single-pass membrane protein</topology>
    </subcellularLocation>
    <subcellularLocation>
        <location evidence="1">Membrane</location>
    </subcellularLocation>
</comment>
<keyword evidence="8" id="KW-1003">Cell membrane</keyword>
<evidence type="ECO:0000256" key="4">
    <source>
        <dbReference type="ARBA" id="ARBA00022927"/>
    </source>
</evidence>
<dbReference type="GO" id="GO:0005886">
    <property type="term" value="C:plasma membrane"/>
    <property type="evidence" value="ECO:0007669"/>
    <property type="project" value="UniProtKB-SubCell"/>
</dbReference>
<dbReference type="HAMAP" id="MF_00422">
    <property type="entry name" value="SecE"/>
    <property type="match status" value="1"/>
</dbReference>
<keyword evidence="6 8" id="KW-0811">Translocation</keyword>
<comment type="function">
    <text evidence="8">Essential subunit of the Sec protein translocation channel SecYEG. Clamps together the 2 halves of SecY. May contact the channel plug during translocation.</text>
</comment>
<dbReference type="NCBIfam" id="TIGR00964">
    <property type="entry name" value="secE_bact"/>
    <property type="match status" value="1"/>
</dbReference>
<evidence type="ECO:0000256" key="1">
    <source>
        <dbReference type="ARBA" id="ARBA00004370"/>
    </source>
</evidence>
<evidence type="ECO:0000256" key="8">
    <source>
        <dbReference type="HAMAP-Rule" id="MF_00422"/>
    </source>
</evidence>
<dbReference type="Pfam" id="PF00584">
    <property type="entry name" value="SecE"/>
    <property type="match status" value="1"/>
</dbReference>
<dbReference type="InterPro" id="IPR005807">
    <property type="entry name" value="SecE_bac"/>
</dbReference>
<reference evidence="9 10" key="1">
    <citation type="submission" date="2018-06" db="EMBL/GenBank/DDBJ databases">
        <authorList>
            <consortium name="Pathogen Informatics"/>
            <person name="Doyle S."/>
        </authorList>
    </citation>
    <scope>NUCLEOTIDE SEQUENCE [LARGE SCALE GENOMIC DNA]</scope>
    <source>
        <strain evidence="9 10">NCTC13028</strain>
    </source>
</reference>
<evidence type="ECO:0000313" key="10">
    <source>
        <dbReference type="Proteomes" id="UP000250223"/>
    </source>
</evidence>
<keyword evidence="4 8" id="KW-0653">Protein transport</keyword>